<feature type="compositionally biased region" description="Polar residues" evidence="1">
    <location>
        <begin position="52"/>
        <end position="63"/>
    </location>
</feature>
<reference evidence="2" key="1">
    <citation type="submission" date="2018-11" db="EMBL/GenBank/DDBJ databases">
        <authorList>
            <consortium name="Pathogen Informatics"/>
        </authorList>
    </citation>
    <scope>NUCLEOTIDE SEQUENCE [LARGE SCALE GENOMIC DNA]</scope>
</reference>
<feature type="compositionally biased region" description="Basic and acidic residues" evidence="1">
    <location>
        <begin position="33"/>
        <end position="46"/>
    </location>
</feature>
<accession>A0A3P7FM88</accession>
<sequence>MTALIADMTVRVPDLGDDLLLAAVDEDGSATETEERRTANKQKLLDEDGNDTTDSGLQMSDGL</sequence>
<dbReference type="AlphaFoldDB" id="A0A3P7FM88"/>
<evidence type="ECO:0000313" key="2">
    <source>
        <dbReference type="EMBL" id="VDM30009.1"/>
    </source>
</evidence>
<evidence type="ECO:0000256" key="1">
    <source>
        <dbReference type="SAM" id="MobiDB-lite"/>
    </source>
</evidence>
<proteinExistence type="predicted"/>
<organism evidence="2">
    <name type="scientific">Toxocara canis</name>
    <name type="common">Canine roundworm</name>
    <dbReference type="NCBI Taxonomy" id="6265"/>
    <lineage>
        <taxon>Eukaryota</taxon>
        <taxon>Metazoa</taxon>
        <taxon>Ecdysozoa</taxon>
        <taxon>Nematoda</taxon>
        <taxon>Chromadorea</taxon>
        <taxon>Rhabditida</taxon>
        <taxon>Spirurina</taxon>
        <taxon>Ascaridomorpha</taxon>
        <taxon>Ascaridoidea</taxon>
        <taxon>Toxocaridae</taxon>
        <taxon>Toxocara</taxon>
    </lineage>
</organism>
<name>A0A3P7FM88_TOXCA</name>
<gene>
    <name evidence="2" type="ORF">TCNE_LOCUS4292</name>
</gene>
<dbReference type="EMBL" id="UYWY01006958">
    <property type="protein sequence ID" value="VDM30009.1"/>
    <property type="molecule type" value="Genomic_DNA"/>
</dbReference>
<feature type="region of interest" description="Disordered" evidence="1">
    <location>
        <begin position="26"/>
        <end position="63"/>
    </location>
</feature>
<protein>
    <submittedName>
        <fullName evidence="2">Uncharacterized protein</fullName>
    </submittedName>
</protein>